<gene>
    <name evidence="2" type="ORF">Aiant_69110</name>
</gene>
<evidence type="ECO:0000313" key="2">
    <source>
        <dbReference type="EMBL" id="BCJ46254.1"/>
    </source>
</evidence>
<dbReference type="Pfam" id="PF14417">
    <property type="entry name" value="MEDS"/>
    <property type="match status" value="1"/>
</dbReference>
<evidence type="ECO:0000259" key="1">
    <source>
        <dbReference type="PROSITE" id="PS50801"/>
    </source>
</evidence>
<dbReference type="Pfam" id="PF13466">
    <property type="entry name" value="STAS_2"/>
    <property type="match status" value="1"/>
</dbReference>
<sequence length="294" mass="31691">MTAQPRRETGGDDAAPVDLRTLDPGTHLLVLYRSEADLALAAAAFVTAGLEAGDRVLYVTDDRPLPAVSAVLTAGAVTSGAFRTGQLAVCRFADVYGASDGMIAAVPAGGVRTAVARAQAEGFPGLRIVADMDDLARTLGPIERVLSWERLTARVQREEGVTSVCQYDRRRLHRDHQRLLAAEHAGAVPGWIEPPRASFLATQEGVRITGELDGFNRDECRRVVQARLATHPRLIVDVSGLTFVDTGALQYLYTIAAGLPEDGQITLAHPPPELMRMVELLGWRHPKLAFTEVA</sequence>
<dbReference type="InterPro" id="IPR058548">
    <property type="entry name" value="MlaB-like_STAS"/>
</dbReference>
<dbReference type="InterPro" id="IPR002645">
    <property type="entry name" value="STAS_dom"/>
</dbReference>
<keyword evidence="3" id="KW-1185">Reference proteome</keyword>
<dbReference type="EMBL" id="AP023356">
    <property type="protein sequence ID" value="BCJ46254.1"/>
    <property type="molecule type" value="Genomic_DNA"/>
</dbReference>
<dbReference type="RefSeq" id="WP_189333074.1">
    <property type="nucleotide sequence ID" value="NZ_AP023356.1"/>
</dbReference>
<organism evidence="2 3">
    <name type="scientific">Actinoplanes ianthinogenes</name>
    <dbReference type="NCBI Taxonomy" id="122358"/>
    <lineage>
        <taxon>Bacteria</taxon>
        <taxon>Bacillati</taxon>
        <taxon>Actinomycetota</taxon>
        <taxon>Actinomycetes</taxon>
        <taxon>Micromonosporales</taxon>
        <taxon>Micromonosporaceae</taxon>
        <taxon>Actinoplanes</taxon>
    </lineage>
</organism>
<proteinExistence type="predicted"/>
<dbReference type="Gene3D" id="3.30.750.24">
    <property type="entry name" value="STAS domain"/>
    <property type="match status" value="1"/>
</dbReference>
<name>A0ABM7M3M1_9ACTN</name>
<dbReference type="SUPFAM" id="SSF52091">
    <property type="entry name" value="SpoIIaa-like"/>
    <property type="match status" value="1"/>
</dbReference>
<reference evidence="2 3" key="1">
    <citation type="submission" date="2020-08" db="EMBL/GenBank/DDBJ databases">
        <title>Whole genome shotgun sequence of Actinoplanes ianthinogenes NBRC 13996.</title>
        <authorList>
            <person name="Komaki H."/>
            <person name="Tamura T."/>
        </authorList>
    </citation>
    <scope>NUCLEOTIDE SEQUENCE [LARGE SCALE GENOMIC DNA]</scope>
    <source>
        <strain evidence="2 3">NBRC 13996</strain>
    </source>
</reference>
<feature type="domain" description="STAS" evidence="1">
    <location>
        <begin position="206"/>
        <end position="294"/>
    </location>
</feature>
<dbReference type="Proteomes" id="UP000676967">
    <property type="component" value="Chromosome"/>
</dbReference>
<protein>
    <recommendedName>
        <fullName evidence="1">STAS domain-containing protein</fullName>
    </recommendedName>
</protein>
<dbReference type="InterPro" id="IPR036513">
    <property type="entry name" value="STAS_dom_sf"/>
</dbReference>
<dbReference type="PROSITE" id="PS50801">
    <property type="entry name" value="STAS"/>
    <property type="match status" value="1"/>
</dbReference>
<evidence type="ECO:0000313" key="3">
    <source>
        <dbReference type="Proteomes" id="UP000676967"/>
    </source>
</evidence>
<dbReference type="InterPro" id="IPR025847">
    <property type="entry name" value="MEDS_domain"/>
</dbReference>
<dbReference type="CDD" id="cd07043">
    <property type="entry name" value="STAS_anti-anti-sigma_factors"/>
    <property type="match status" value="1"/>
</dbReference>
<accession>A0ABM7M3M1</accession>